<evidence type="ECO:0000259" key="4">
    <source>
        <dbReference type="Pfam" id="PF24277"/>
    </source>
</evidence>
<sequence length="213" mass="23885">MDSTPSQTAASTFDLVECSLYAEFDVRVEPIEWCPLVELDPPVEVQHQQFRDETCLLDVRTHDGEPRTVRITQECGCRCPSKVLTDAGYLPRLLEIYPDHVRLGVHLGERTEVEDIVERLRSVAEQVTLRKLVQIGSDSSVETAMDLTDLTDKQRETVTLAITRGYYRQPRRVSVGDIADELDISAAAVSQRLGAAESKVMRQVFDAFADGCE</sequence>
<keyword evidence="1" id="KW-0805">Transcription regulation</keyword>
<feature type="domain" description="HTH bat-type" evidence="3">
    <location>
        <begin position="150"/>
        <end position="202"/>
    </location>
</feature>
<evidence type="ECO:0000256" key="2">
    <source>
        <dbReference type="ARBA" id="ARBA00023163"/>
    </source>
</evidence>
<accession>A0A897NHX0</accession>
<dbReference type="PANTHER" id="PTHR34236:SF1">
    <property type="entry name" value="DIMETHYL SULFOXIDE REDUCTASE TRANSCRIPTIONAL ACTIVATOR"/>
    <property type="match status" value="1"/>
</dbReference>
<organism evidence="5 6">
    <name type="scientific">Halapricum desulfuricans</name>
    <dbReference type="NCBI Taxonomy" id="2841257"/>
    <lineage>
        <taxon>Archaea</taxon>
        <taxon>Methanobacteriati</taxon>
        <taxon>Methanobacteriota</taxon>
        <taxon>Stenosarchaea group</taxon>
        <taxon>Halobacteria</taxon>
        <taxon>Halobacteriales</taxon>
        <taxon>Haloarculaceae</taxon>
        <taxon>Halapricum</taxon>
    </lineage>
</organism>
<evidence type="ECO:0000313" key="6">
    <source>
        <dbReference type="Proteomes" id="UP000662973"/>
    </source>
</evidence>
<reference evidence="5 6" key="1">
    <citation type="submission" date="2020-11" db="EMBL/GenBank/DDBJ databases">
        <title>Carbohydrate-dependent, anaerobic sulfur respiration: A novel catabolism in halophilic archaea.</title>
        <authorList>
            <person name="Sorokin D.Y."/>
            <person name="Messina E."/>
            <person name="Smedile F."/>
            <person name="La Cono V."/>
            <person name="Hallsworth J.E."/>
            <person name="Yakimov M.M."/>
        </authorList>
    </citation>
    <scope>NUCLEOTIDE SEQUENCE [LARGE SCALE GENOMIC DNA]</scope>
    <source>
        <strain evidence="5 6">HSR12-2</strain>
    </source>
</reference>
<dbReference type="Pfam" id="PF04967">
    <property type="entry name" value="HTH_10"/>
    <property type="match status" value="1"/>
</dbReference>
<dbReference type="InterPro" id="IPR013324">
    <property type="entry name" value="RNA_pol_sigma_r3/r4-like"/>
</dbReference>
<dbReference type="AlphaFoldDB" id="A0A897NHX0"/>
<protein>
    <submittedName>
        <fullName evidence="5">Transcriptional regulator, contains HTH domain</fullName>
    </submittedName>
</protein>
<gene>
    <name evidence="5" type="ORF">HSR122_2550</name>
</gene>
<dbReference type="KEGG" id="hds:HSR122_2550"/>
<dbReference type="EMBL" id="CP064788">
    <property type="protein sequence ID" value="QSG09926.1"/>
    <property type="molecule type" value="Genomic_DNA"/>
</dbReference>
<evidence type="ECO:0000259" key="3">
    <source>
        <dbReference type="Pfam" id="PF04967"/>
    </source>
</evidence>
<dbReference type="SUPFAM" id="SSF88659">
    <property type="entry name" value="Sigma3 and sigma4 domains of RNA polymerase sigma factors"/>
    <property type="match status" value="1"/>
</dbReference>
<feature type="domain" description="DmsR-like N-terminal" evidence="4">
    <location>
        <begin position="61"/>
        <end position="134"/>
    </location>
</feature>
<dbReference type="GeneID" id="68853148"/>
<evidence type="ECO:0000313" key="5">
    <source>
        <dbReference type="EMBL" id="QSG09926.1"/>
    </source>
</evidence>
<dbReference type="Proteomes" id="UP000662973">
    <property type="component" value="Chromosome"/>
</dbReference>
<keyword evidence="6" id="KW-1185">Reference proteome</keyword>
<keyword evidence="2" id="KW-0804">Transcription</keyword>
<evidence type="ECO:0000256" key="1">
    <source>
        <dbReference type="ARBA" id="ARBA00023015"/>
    </source>
</evidence>
<dbReference type="Pfam" id="PF24277">
    <property type="entry name" value="DmsR_N"/>
    <property type="match status" value="1"/>
</dbReference>
<proteinExistence type="predicted"/>
<dbReference type="RefSeq" id="WP_229110091.1">
    <property type="nucleotide sequence ID" value="NZ_CP064788.1"/>
</dbReference>
<dbReference type="InterPro" id="IPR056433">
    <property type="entry name" value="DmsR-like_N"/>
</dbReference>
<dbReference type="InterPro" id="IPR007050">
    <property type="entry name" value="HTH_bacterioopsin"/>
</dbReference>
<name>A0A897NHX0_9EURY</name>
<dbReference type="PANTHER" id="PTHR34236">
    <property type="entry name" value="DIMETHYL SULFOXIDE REDUCTASE TRANSCRIPTIONAL ACTIVATOR"/>
    <property type="match status" value="1"/>
</dbReference>